<keyword evidence="5" id="KW-0732">Signal</keyword>
<evidence type="ECO:0000256" key="4">
    <source>
        <dbReference type="ARBA" id="ARBA00023136"/>
    </source>
</evidence>
<feature type="signal peptide" evidence="5">
    <location>
        <begin position="1"/>
        <end position="28"/>
    </location>
</feature>
<accession>A0ABR0KFS6</accession>
<name>A0ABR0KFS6_9EURO</name>
<evidence type="ECO:0000256" key="3">
    <source>
        <dbReference type="ARBA" id="ARBA00022989"/>
    </source>
</evidence>
<proteinExistence type="predicted"/>
<sequence length="98" mass="10624">MAYSLVLSGLILFAISYLPGMHLRASNADEIMGIDECEIGEFAYDYVEVDRDVANSAEETPALGRGQLGDSHVVDTTFVADPDDISLRAYAVRPGVKQ</sequence>
<comment type="caution">
    <text evidence="6">The sequence shown here is derived from an EMBL/GenBank/DDBJ whole genome shotgun (WGS) entry which is preliminary data.</text>
</comment>
<keyword evidence="7" id="KW-1185">Reference proteome</keyword>
<organism evidence="6 7">
    <name type="scientific">Lithohypha guttulata</name>
    <dbReference type="NCBI Taxonomy" id="1690604"/>
    <lineage>
        <taxon>Eukaryota</taxon>
        <taxon>Fungi</taxon>
        <taxon>Dikarya</taxon>
        <taxon>Ascomycota</taxon>
        <taxon>Pezizomycotina</taxon>
        <taxon>Eurotiomycetes</taxon>
        <taxon>Chaetothyriomycetidae</taxon>
        <taxon>Chaetothyriales</taxon>
        <taxon>Trichomeriaceae</taxon>
        <taxon>Lithohypha</taxon>
    </lineage>
</organism>
<evidence type="ECO:0000256" key="1">
    <source>
        <dbReference type="ARBA" id="ARBA00004141"/>
    </source>
</evidence>
<keyword evidence="3" id="KW-1133">Transmembrane helix</keyword>
<keyword evidence="4" id="KW-0472">Membrane</keyword>
<dbReference type="InterPro" id="IPR029020">
    <property type="entry name" value="Ammonium/urea_transptr"/>
</dbReference>
<evidence type="ECO:0000256" key="5">
    <source>
        <dbReference type="SAM" id="SignalP"/>
    </source>
</evidence>
<evidence type="ECO:0000313" key="7">
    <source>
        <dbReference type="Proteomes" id="UP001345013"/>
    </source>
</evidence>
<dbReference type="EMBL" id="JAVRRG010000037">
    <property type="protein sequence ID" value="KAK5094047.1"/>
    <property type="molecule type" value="Genomic_DNA"/>
</dbReference>
<evidence type="ECO:0000313" key="6">
    <source>
        <dbReference type="EMBL" id="KAK5094047.1"/>
    </source>
</evidence>
<gene>
    <name evidence="6" type="ORF">LTR24_003856</name>
</gene>
<reference evidence="6 7" key="1">
    <citation type="submission" date="2023-08" db="EMBL/GenBank/DDBJ databases">
        <title>Black Yeasts Isolated from many extreme environments.</title>
        <authorList>
            <person name="Coleine C."/>
            <person name="Stajich J.E."/>
            <person name="Selbmann L."/>
        </authorList>
    </citation>
    <scope>NUCLEOTIDE SEQUENCE [LARGE SCALE GENOMIC DNA]</scope>
    <source>
        <strain evidence="6 7">CCFEE 5885</strain>
    </source>
</reference>
<dbReference type="Gene3D" id="1.10.3430.10">
    <property type="entry name" value="Ammonium transporter AmtB like domains"/>
    <property type="match status" value="1"/>
</dbReference>
<protein>
    <submittedName>
        <fullName evidence="6">Uncharacterized protein</fullName>
    </submittedName>
</protein>
<evidence type="ECO:0000256" key="2">
    <source>
        <dbReference type="ARBA" id="ARBA00022692"/>
    </source>
</evidence>
<keyword evidence="2" id="KW-0812">Transmembrane</keyword>
<feature type="chain" id="PRO_5045047502" evidence="5">
    <location>
        <begin position="29"/>
        <end position="98"/>
    </location>
</feature>
<dbReference type="Proteomes" id="UP001345013">
    <property type="component" value="Unassembled WGS sequence"/>
</dbReference>
<comment type="subcellular location">
    <subcellularLocation>
        <location evidence="1">Membrane</location>
        <topology evidence="1">Multi-pass membrane protein</topology>
    </subcellularLocation>
</comment>